<name>A0A9N9J5D6_9GLOM</name>
<reference evidence="2" key="1">
    <citation type="submission" date="2021-06" db="EMBL/GenBank/DDBJ databases">
        <authorList>
            <person name="Kallberg Y."/>
            <person name="Tangrot J."/>
            <person name="Rosling A."/>
        </authorList>
    </citation>
    <scope>NUCLEOTIDE SEQUENCE</scope>
    <source>
        <strain evidence="2">IN212</strain>
    </source>
</reference>
<evidence type="ECO:0000313" key="2">
    <source>
        <dbReference type="EMBL" id="CAG8765947.1"/>
    </source>
</evidence>
<feature type="region of interest" description="Disordered" evidence="1">
    <location>
        <begin position="289"/>
        <end position="333"/>
    </location>
</feature>
<protein>
    <submittedName>
        <fullName evidence="2">16887_t:CDS:1</fullName>
    </submittedName>
</protein>
<feature type="non-terminal residue" evidence="2">
    <location>
        <position position="1"/>
    </location>
</feature>
<feature type="compositionally biased region" description="Basic and acidic residues" evidence="1">
    <location>
        <begin position="121"/>
        <end position="140"/>
    </location>
</feature>
<dbReference type="AlphaFoldDB" id="A0A9N9J5D6"/>
<proteinExistence type="predicted"/>
<feature type="compositionally biased region" description="Polar residues" evidence="1">
    <location>
        <begin position="310"/>
        <end position="333"/>
    </location>
</feature>
<gene>
    <name evidence="2" type="ORF">RFULGI_LOCUS14685</name>
</gene>
<accession>A0A9N9J5D6</accession>
<comment type="caution">
    <text evidence="2">The sequence shown here is derived from an EMBL/GenBank/DDBJ whole genome shotgun (WGS) entry which is preliminary data.</text>
</comment>
<feature type="region of interest" description="Disordered" evidence="1">
    <location>
        <begin position="96"/>
        <end position="166"/>
    </location>
</feature>
<sequence>IPTKATPFTRNARISNNLDNMTNTKDWDILNSKDEKHQTGIEYRTIGVENNEYARQNDNGGGHQMTRMEQDGRRNYATVVRNDTYAHVVADGKDGRYQKPITESYGYGVPTDSNERYSTTRMEDNKRQELKRQTTGRDTEYQGGRIQNSRDEQYKTSRTEDNKYQEREVKNRDDRYRTEIGDNKYKGYEKLSSADITYQTIRMGDTKQQEGGYLTIVTENTRHKVLNDRDVRYTSTDKRYMENNNYQESEAQNNKNGRYQTMEVGDTNQQGYMSSNRNNRNGENQIARTRDFKQQGRGHQTVMIGDTKNYESVTRNNGSENYQKRTGNNEYRE</sequence>
<evidence type="ECO:0000313" key="3">
    <source>
        <dbReference type="Proteomes" id="UP000789396"/>
    </source>
</evidence>
<organism evidence="2 3">
    <name type="scientific">Racocetra fulgida</name>
    <dbReference type="NCBI Taxonomy" id="60492"/>
    <lineage>
        <taxon>Eukaryota</taxon>
        <taxon>Fungi</taxon>
        <taxon>Fungi incertae sedis</taxon>
        <taxon>Mucoromycota</taxon>
        <taxon>Glomeromycotina</taxon>
        <taxon>Glomeromycetes</taxon>
        <taxon>Diversisporales</taxon>
        <taxon>Gigasporaceae</taxon>
        <taxon>Racocetra</taxon>
    </lineage>
</organism>
<feature type="non-terminal residue" evidence="2">
    <location>
        <position position="333"/>
    </location>
</feature>
<feature type="compositionally biased region" description="Basic and acidic residues" evidence="1">
    <location>
        <begin position="148"/>
        <end position="166"/>
    </location>
</feature>
<dbReference type="EMBL" id="CAJVPZ010043573">
    <property type="protein sequence ID" value="CAG8765947.1"/>
    <property type="molecule type" value="Genomic_DNA"/>
</dbReference>
<dbReference type="Proteomes" id="UP000789396">
    <property type="component" value="Unassembled WGS sequence"/>
</dbReference>
<keyword evidence="3" id="KW-1185">Reference proteome</keyword>
<evidence type="ECO:0000256" key="1">
    <source>
        <dbReference type="SAM" id="MobiDB-lite"/>
    </source>
</evidence>